<dbReference type="Proteomes" id="UP001153620">
    <property type="component" value="Chromosome 4"/>
</dbReference>
<dbReference type="Gene3D" id="3.80.10.10">
    <property type="entry name" value="Ribonuclease Inhibitor"/>
    <property type="match status" value="1"/>
</dbReference>
<dbReference type="InterPro" id="IPR032675">
    <property type="entry name" value="LRR_dom_sf"/>
</dbReference>
<feature type="chain" id="PRO_5040359055" evidence="3">
    <location>
        <begin position="25"/>
        <end position="559"/>
    </location>
</feature>
<reference evidence="4" key="2">
    <citation type="submission" date="2022-10" db="EMBL/GenBank/DDBJ databases">
        <authorList>
            <consortium name="ENA_rothamsted_submissions"/>
            <consortium name="culmorum"/>
            <person name="King R."/>
        </authorList>
    </citation>
    <scope>NUCLEOTIDE SEQUENCE</scope>
</reference>
<feature type="transmembrane region" description="Helical" evidence="2">
    <location>
        <begin position="516"/>
        <end position="539"/>
    </location>
</feature>
<organism evidence="4 5">
    <name type="scientific">Chironomus riparius</name>
    <dbReference type="NCBI Taxonomy" id="315576"/>
    <lineage>
        <taxon>Eukaryota</taxon>
        <taxon>Metazoa</taxon>
        <taxon>Ecdysozoa</taxon>
        <taxon>Arthropoda</taxon>
        <taxon>Hexapoda</taxon>
        <taxon>Insecta</taxon>
        <taxon>Pterygota</taxon>
        <taxon>Neoptera</taxon>
        <taxon>Endopterygota</taxon>
        <taxon>Diptera</taxon>
        <taxon>Nematocera</taxon>
        <taxon>Chironomoidea</taxon>
        <taxon>Chironomidae</taxon>
        <taxon>Chironominae</taxon>
        <taxon>Chironomus</taxon>
    </lineage>
</organism>
<keyword evidence="2" id="KW-1133">Transmembrane helix</keyword>
<dbReference type="EMBL" id="OU895880">
    <property type="protein sequence ID" value="CAH1735751.1"/>
    <property type="molecule type" value="Genomic_DNA"/>
</dbReference>
<reference evidence="4" key="1">
    <citation type="submission" date="2022-01" db="EMBL/GenBank/DDBJ databases">
        <authorList>
            <person name="King R."/>
        </authorList>
    </citation>
    <scope>NUCLEOTIDE SEQUENCE</scope>
</reference>
<evidence type="ECO:0000256" key="3">
    <source>
        <dbReference type="SAM" id="SignalP"/>
    </source>
</evidence>
<name>A0A9P0JAS2_9DIPT</name>
<gene>
    <name evidence="4" type="ORF">CHIRRI_LOCUS15008</name>
</gene>
<evidence type="ECO:0000256" key="1">
    <source>
        <dbReference type="SAM" id="Coils"/>
    </source>
</evidence>
<evidence type="ECO:0000313" key="5">
    <source>
        <dbReference type="Proteomes" id="UP001153620"/>
    </source>
</evidence>
<keyword evidence="2" id="KW-0812">Transmembrane</keyword>
<feature type="signal peptide" evidence="3">
    <location>
        <begin position="1"/>
        <end position="24"/>
    </location>
</feature>
<proteinExistence type="predicted"/>
<keyword evidence="3" id="KW-0732">Signal</keyword>
<accession>A0A9P0JAS2</accession>
<keyword evidence="1" id="KW-0175">Coiled coil</keyword>
<feature type="coiled-coil region" evidence="1">
    <location>
        <begin position="264"/>
        <end position="386"/>
    </location>
</feature>
<protein>
    <submittedName>
        <fullName evidence="4">Uncharacterized protein</fullName>
    </submittedName>
</protein>
<keyword evidence="5" id="KW-1185">Reference proteome</keyword>
<evidence type="ECO:0000256" key="2">
    <source>
        <dbReference type="SAM" id="Phobius"/>
    </source>
</evidence>
<dbReference type="SUPFAM" id="SSF52058">
    <property type="entry name" value="L domain-like"/>
    <property type="match status" value="1"/>
</dbReference>
<dbReference type="InterPro" id="IPR001611">
    <property type="entry name" value="Leu-rich_rpt"/>
</dbReference>
<sequence>MILKSNLQLISFLLIIFSFHNVNSVDIQCEFKNDDFDSINNQYTCAVQVNLMITVKNTKIQSVRGSHNAGKSNNDVTGLSIRDKKMQYMPSNLADKFKNLIAMRIRQGKLKEISQSDFKTFPKLRYLNLDANDLEVLDDDLFDFNPLLEVIWFEGNKIKAIGQSTFGNLKNLRDLDMNGNTCYSKRMSSRYDMSSNVAIMKQKCYNPDVELTKLKIKYREINKNNSKLILDVDELNSQINVKDTEIEILTTSVRNLTDKTATNVKELHIKIDQLNVQIADKQTKSNLLSAQLQQSNLKNHEVVEQMSKLEEKYKTVLNQSAQNQNTFQDKVDELQEKLNEKEIKFLDLNEKFNNYQHLNNKTQQTINKLQDQLLNYKNIENKLRQNATKLEIQLDISQIDNNNLTDIIANNSLIILTYEQEINQLKLQINETETKFADTDSERVKLSTNLKDITIAKQQLENDLKSLRENLKKSEEELRNLEILNDELSSDLINQTQIAEAIVHQGDHPQSNKGTWIIIGTALMILLTVVNVFVAMKYYRKKTIVLRQIEADDSYCGDM</sequence>
<evidence type="ECO:0000313" key="4">
    <source>
        <dbReference type="EMBL" id="CAH1735751.1"/>
    </source>
</evidence>
<feature type="coiled-coil region" evidence="1">
    <location>
        <begin position="415"/>
        <end position="491"/>
    </location>
</feature>
<dbReference type="AlphaFoldDB" id="A0A9P0JAS2"/>
<dbReference type="Pfam" id="PF13855">
    <property type="entry name" value="LRR_8"/>
    <property type="match status" value="1"/>
</dbReference>
<keyword evidence="2" id="KW-0472">Membrane</keyword>